<name>A0AC35TZS7_9BILA</name>
<proteinExistence type="predicted"/>
<evidence type="ECO:0000313" key="2">
    <source>
        <dbReference type="WBParaSite" id="RSKR_0000644800.1"/>
    </source>
</evidence>
<evidence type="ECO:0000313" key="1">
    <source>
        <dbReference type="Proteomes" id="UP000095286"/>
    </source>
</evidence>
<organism evidence="1 2">
    <name type="scientific">Rhabditophanes sp. KR3021</name>
    <dbReference type="NCBI Taxonomy" id="114890"/>
    <lineage>
        <taxon>Eukaryota</taxon>
        <taxon>Metazoa</taxon>
        <taxon>Ecdysozoa</taxon>
        <taxon>Nematoda</taxon>
        <taxon>Chromadorea</taxon>
        <taxon>Rhabditida</taxon>
        <taxon>Tylenchina</taxon>
        <taxon>Panagrolaimomorpha</taxon>
        <taxon>Strongyloidoidea</taxon>
        <taxon>Alloionematidae</taxon>
        <taxon>Rhabditophanes</taxon>
    </lineage>
</organism>
<dbReference type="Proteomes" id="UP000095286">
    <property type="component" value="Unplaced"/>
</dbReference>
<sequence>MHSLARTNLQQFINSYKEPNKQNGWGPVENKRVSFAAKALSDFNGCLDNDVPVPGKAISFLTGQFLHIYEKFNNDWWIGRLVSDGSPVLGFIPTPSKFHQIKSHRHKILQRTIKQRNSFMSSSKKKGLNKEGEVELHEQASYYDIVPCMRPVCLIGPSLKGFNASFKRSLQKQMLI</sequence>
<dbReference type="WBParaSite" id="RSKR_0000644800.1">
    <property type="protein sequence ID" value="RSKR_0000644800.1"/>
    <property type="gene ID" value="RSKR_0000644800"/>
</dbReference>
<protein>
    <submittedName>
        <fullName evidence="2">SH3 domain-containing protein</fullName>
    </submittedName>
</protein>
<reference evidence="2" key="1">
    <citation type="submission" date="2016-11" db="UniProtKB">
        <authorList>
            <consortium name="WormBaseParasite"/>
        </authorList>
    </citation>
    <scope>IDENTIFICATION</scope>
    <source>
        <strain evidence="2">KR3021</strain>
    </source>
</reference>
<accession>A0AC35TZS7</accession>